<dbReference type="EMBL" id="AGXZ01000034">
    <property type="protein sequence ID" value="EIY73594.1"/>
    <property type="molecule type" value="Genomic_DNA"/>
</dbReference>
<evidence type="ECO:0000256" key="4">
    <source>
        <dbReference type="SAM" id="MobiDB-lite"/>
    </source>
</evidence>
<dbReference type="InterPro" id="IPR008490">
    <property type="entry name" value="Transposase_InsH_N"/>
</dbReference>
<dbReference type="PANTHER" id="PTHR33408">
    <property type="entry name" value="TRANSPOSASE"/>
    <property type="match status" value="1"/>
</dbReference>
<sequence>MINSEVFIIKRDGKKETFSLDKIKNAIAKAFLSVGSFATQDVITTVLSRVSVSDGMNVEEIQNQVEVALMAEHYYSVAKAYMLYRQKHLEDREVRDKLKFLLDYCDASNPATGSKYDANANVENKNIATLIGELPKSNFIRLNRRLLTDRLKDMYGKELSDRYLELLKKVCQNAHLLFLCTKPRLSQAGALLLPKDFVSLSITFYTMTKIHFRPYNPNQTVLFPPRIDEDIAEHDPVRMVDALVESLNLESFRKLYKECGRSPYHPRMMLKVILYAYMNNIYSCRKIEKLLHRDIHYIWLAGYEKPDFITINRFRNRVKNEINEVFTQTVLLLSSKGFISLNVEYIDGTKIESKANKYTFVWRKTVERNRERLMKKIHILLGQIDNVIAQENSSESNEEIEFTPAMLTEMAGELRQALEQVPEPSTKEEKTALKKKRKQLKELEEHRDKLQEYDNRLDTLQDRNSYSKTDNDATFMRMKEDAMRNGQTKPGYNLQIGTGNQFITDFALFPNPTDTLTLIPFLQSFSSRYDRLAHTVVADSGYGSEENYRFMSENGMEAYVKYNYFHMEQRPRFKPDPFKAENFYYNEEQDFCICPMGQKMQRIGTRHVKTASGYVSENARYRAIRCEGCPLRCRCFKAKGNRTIELNHRLRKYKQKAKELLCSEEGLKHRGQRCIEPEAVFGQIKNNMNYKRFRHFGKDKVFMDFAFFAIAFNIKKMCAKMTKEGMDWLIRPFYELTVVLFRCCERINQRNPQNIAA</sequence>
<dbReference type="Pfam" id="PF05598">
    <property type="entry name" value="DUF772"/>
    <property type="match status" value="1"/>
</dbReference>
<dbReference type="PROSITE" id="PS51161">
    <property type="entry name" value="ATP_CONE"/>
    <property type="match status" value="1"/>
</dbReference>
<dbReference type="AlphaFoldDB" id="I9IJN0"/>
<dbReference type="GO" id="GO:0005524">
    <property type="term" value="F:ATP binding"/>
    <property type="evidence" value="ECO:0007669"/>
    <property type="project" value="UniProtKB-UniRule"/>
</dbReference>
<dbReference type="HOGENOM" id="CLU_021293_0_1_10"/>
<dbReference type="Pfam" id="PF03477">
    <property type="entry name" value="ATP-cone"/>
    <property type="match status" value="1"/>
</dbReference>
<dbReference type="PATRIC" id="fig|997891.3.peg.3938"/>
<gene>
    <name evidence="6" type="ORF">HMPREF1058_03747</name>
</gene>
<dbReference type="NCBIfam" id="NF033551">
    <property type="entry name" value="transpos_IS1182"/>
    <property type="match status" value="1"/>
</dbReference>
<evidence type="ECO:0000256" key="2">
    <source>
        <dbReference type="ARBA" id="ARBA00022840"/>
    </source>
</evidence>
<comment type="caution">
    <text evidence="6">The sequence shown here is derived from an EMBL/GenBank/DDBJ whole genome shotgun (WGS) entry which is preliminary data.</text>
</comment>
<reference evidence="6 7" key="1">
    <citation type="submission" date="2012-02" db="EMBL/GenBank/DDBJ databases">
        <title>The Genome Sequence of Bacteroides vulgatus CL09T03C04.</title>
        <authorList>
            <consortium name="The Broad Institute Genome Sequencing Platform"/>
            <person name="Earl A."/>
            <person name="Ward D."/>
            <person name="Feldgarden M."/>
            <person name="Gevers D."/>
            <person name="Zitomersky N.L."/>
            <person name="Coyne M.J."/>
            <person name="Comstock L.E."/>
            <person name="Young S.K."/>
            <person name="Zeng Q."/>
            <person name="Gargeya S."/>
            <person name="Fitzgerald M."/>
            <person name="Haas B."/>
            <person name="Abouelleil A."/>
            <person name="Alvarado L."/>
            <person name="Arachchi H.M."/>
            <person name="Berlin A."/>
            <person name="Chapman S.B."/>
            <person name="Gearin G."/>
            <person name="Goldberg J."/>
            <person name="Griggs A."/>
            <person name="Gujja S."/>
            <person name="Hansen M."/>
            <person name="Heiman D."/>
            <person name="Howarth C."/>
            <person name="Larimer J."/>
            <person name="Lui A."/>
            <person name="MacDonald P.J.P."/>
            <person name="McCowen C."/>
            <person name="Montmayeur A."/>
            <person name="Murphy C."/>
            <person name="Neiman D."/>
            <person name="Pearson M."/>
            <person name="Priest M."/>
            <person name="Roberts A."/>
            <person name="Saif S."/>
            <person name="Shea T."/>
            <person name="Sisk P."/>
            <person name="Stolte C."/>
            <person name="Sykes S."/>
            <person name="Wortman J."/>
            <person name="Nusbaum C."/>
            <person name="Birren B."/>
        </authorList>
    </citation>
    <scope>NUCLEOTIDE SEQUENCE [LARGE SCALE GENOMIC DNA]</scope>
    <source>
        <strain evidence="6 7">CL09T03C04</strain>
    </source>
</reference>
<accession>I9IJN0</accession>
<protein>
    <recommendedName>
        <fullName evidence="5">ATP-cone domain-containing protein</fullName>
    </recommendedName>
</protein>
<dbReference type="RefSeq" id="WP_005853317.1">
    <property type="nucleotide sequence ID" value="NZ_JH724288.1"/>
</dbReference>
<keyword evidence="2 3" id="KW-0067">ATP-binding</keyword>
<evidence type="ECO:0000256" key="1">
    <source>
        <dbReference type="ARBA" id="ARBA00022741"/>
    </source>
</evidence>
<proteinExistence type="predicted"/>
<keyword evidence="1 3" id="KW-0547">Nucleotide-binding</keyword>
<dbReference type="InterPro" id="IPR047629">
    <property type="entry name" value="IS1182_transpos"/>
</dbReference>
<name>I9IJN0_PHOVU</name>
<feature type="region of interest" description="Disordered" evidence="4">
    <location>
        <begin position="420"/>
        <end position="440"/>
    </location>
</feature>
<dbReference type="InterPro" id="IPR025668">
    <property type="entry name" value="Tnp_DDE_dom"/>
</dbReference>
<dbReference type="PANTHER" id="PTHR33408:SF2">
    <property type="entry name" value="TRANSPOSASE DDE DOMAIN-CONTAINING PROTEIN"/>
    <property type="match status" value="1"/>
</dbReference>
<dbReference type="Pfam" id="PF13751">
    <property type="entry name" value="DDE_Tnp_1_6"/>
    <property type="match status" value="1"/>
</dbReference>
<evidence type="ECO:0000313" key="7">
    <source>
        <dbReference type="Proteomes" id="UP000004219"/>
    </source>
</evidence>
<dbReference type="Proteomes" id="UP000004219">
    <property type="component" value="Unassembled WGS sequence"/>
</dbReference>
<dbReference type="InterPro" id="IPR005144">
    <property type="entry name" value="ATP-cone_dom"/>
</dbReference>
<evidence type="ECO:0000313" key="6">
    <source>
        <dbReference type="EMBL" id="EIY73594.1"/>
    </source>
</evidence>
<keyword evidence="7" id="KW-1185">Reference proteome</keyword>
<feature type="domain" description="ATP-cone" evidence="5">
    <location>
        <begin position="6"/>
        <end position="92"/>
    </location>
</feature>
<evidence type="ECO:0000259" key="5">
    <source>
        <dbReference type="PROSITE" id="PS51161"/>
    </source>
</evidence>
<evidence type="ECO:0000256" key="3">
    <source>
        <dbReference type="PROSITE-ProRule" id="PRU00492"/>
    </source>
</evidence>
<organism evidence="6 7">
    <name type="scientific">Phocaeicola vulgatus CL09T03C04</name>
    <dbReference type="NCBI Taxonomy" id="997891"/>
    <lineage>
        <taxon>Bacteria</taxon>
        <taxon>Pseudomonadati</taxon>
        <taxon>Bacteroidota</taxon>
        <taxon>Bacteroidia</taxon>
        <taxon>Bacteroidales</taxon>
        <taxon>Bacteroidaceae</taxon>
        <taxon>Phocaeicola</taxon>
    </lineage>
</organism>